<evidence type="ECO:0000313" key="1">
    <source>
        <dbReference type="EMBL" id="CAH0533775.1"/>
    </source>
</evidence>
<comment type="caution">
    <text evidence="1">The sequence shown here is derived from an EMBL/GenBank/DDBJ whole genome shotgun (WGS) entry which is preliminary data.</text>
</comment>
<reference evidence="1" key="1">
    <citation type="submission" date="2021-11" db="EMBL/GenBank/DDBJ databases">
        <authorList>
            <person name="Rodrigo-Torres L."/>
            <person name="Arahal R. D."/>
            <person name="Lucena T."/>
        </authorList>
    </citation>
    <scope>NUCLEOTIDE SEQUENCE</scope>
    <source>
        <strain evidence="1">CECT 7929</strain>
    </source>
</reference>
<organism evidence="1 2">
    <name type="scientific">Vibrio stylophorae</name>
    <dbReference type="NCBI Taxonomy" id="659351"/>
    <lineage>
        <taxon>Bacteria</taxon>
        <taxon>Pseudomonadati</taxon>
        <taxon>Pseudomonadota</taxon>
        <taxon>Gammaproteobacteria</taxon>
        <taxon>Vibrionales</taxon>
        <taxon>Vibrionaceae</taxon>
        <taxon>Vibrio</taxon>
    </lineage>
</organism>
<dbReference type="PIRSF" id="PIRSF019381">
    <property type="entry name" value="YcjX"/>
    <property type="match status" value="1"/>
</dbReference>
<sequence length="461" mass="51629">MKNALGRQVQHWIARGRDRHIRLAVTGLSRAGKTAFITALTHQLLHSATQDNLPLFQVAREGRLLGAKRVLSPQLLTPSFAYEQGMAALSSQPPHWPEPTKDVSEISLALRYQPNRGASKLLGQTATLQLDIVDYPGEWLLDLPMLTQDYADWSSQQLALMQGARQSFAGDFAAAVAKLEVNQSADESMLATLAAHYKDYLMACKQQGFQWLQPGRMVLPGELEGAPVLAFFPVPWSLEVMKAAPAGSVGEVLLQRYSAYQQQVIRPFYRDYFTKFDRQVVLVDCLTPLNEGAEAFADLQQALTQLMHSFRYGKRSLFRRFFSPRIDRVLFAATKADHVTPEQHCHLIALLKQLIQSAQQEAAFEGIGFDCMTLASIQATKVGSVVYQGHRYPALQGIDLNGQTIQRYPGEVPAKLPNAEFWQRQGFSFLSFAPQPFEQGEKLPHIRMDKALQFLLGDKVE</sequence>
<dbReference type="EMBL" id="CAKLDI010000001">
    <property type="protein sequence ID" value="CAH0533775.1"/>
    <property type="molecule type" value="Genomic_DNA"/>
</dbReference>
<accession>A0ABM8ZUW9</accession>
<dbReference type="SUPFAM" id="SSF52540">
    <property type="entry name" value="P-loop containing nucleoside triphosphate hydrolases"/>
    <property type="match status" value="1"/>
</dbReference>
<gene>
    <name evidence="1" type="primary">ycjX</name>
    <name evidence="1" type="ORF">VST7929_01650</name>
</gene>
<evidence type="ECO:0008006" key="3">
    <source>
        <dbReference type="Google" id="ProtNLM"/>
    </source>
</evidence>
<dbReference type="RefSeq" id="WP_237466194.1">
    <property type="nucleotide sequence ID" value="NZ_CAKLDI010000001.1"/>
</dbReference>
<dbReference type="InterPro" id="IPR007413">
    <property type="entry name" value="YcjX-like"/>
</dbReference>
<dbReference type="Proteomes" id="UP000838672">
    <property type="component" value="Unassembled WGS sequence"/>
</dbReference>
<protein>
    <recommendedName>
        <fullName evidence="3">YcjX family protein</fullName>
    </recommendedName>
</protein>
<dbReference type="Pfam" id="PF04317">
    <property type="entry name" value="DUF463"/>
    <property type="match status" value="1"/>
</dbReference>
<evidence type="ECO:0000313" key="2">
    <source>
        <dbReference type="Proteomes" id="UP000838672"/>
    </source>
</evidence>
<proteinExistence type="predicted"/>
<dbReference type="PANTHER" id="PTHR38605:SF1">
    <property type="entry name" value="ATPASE"/>
    <property type="match status" value="1"/>
</dbReference>
<keyword evidence="2" id="KW-1185">Reference proteome</keyword>
<name>A0ABM8ZUW9_9VIBR</name>
<dbReference type="PANTHER" id="PTHR38605">
    <property type="entry name" value="ATPASE-RELATED"/>
    <property type="match status" value="1"/>
</dbReference>
<dbReference type="InterPro" id="IPR027417">
    <property type="entry name" value="P-loop_NTPase"/>
</dbReference>